<dbReference type="Proteomes" id="UP001220324">
    <property type="component" value="Unassembled WGS sequence"/>
</dbReference>
<organism evidence="4 5">
    <name type="scientific">Penicillium frequentans</name>
    <dbReference type="NCBI Taxonomy" id="3151616"/>
    <lineage>
        <taxon>Eukaryota</taxon>
        <taxon>Fungi</taxon>
        <taxon>Dikarya</taxon>
        <taxon>Ascomycota</taxon>
        <taxon>Pezizomycotina</taxon>
        <taxon>Eurotiomycetes</taxon>
        <taxon>Eurotiomycetidae</taxon>
        <taxon>Eurotiales</taxon>
        <taxon>Aspergillaceae</taxon>
        <taxon>Penicillium</taxon>
    </lineage>
</organism>
<evidence type="ECO:0000256" key="3">
    <source>
        <dbReference type="ARBA" id="ARBA00023002"/>
    </source>
</evidence>
<dbReference type="PANTHER" id="PTHR23023">
    <property type="entry name" value="DIMETHYLANILINE MONOOXYGENASE"/>
    <property type="match status" value="1"/>
</dbReference>
<evidence type="ECO:0008006" key="6">
    <source>
        <dbReference type="Google" id="ProtNLM"/>
    </source>
</evidence>
<keyword evidence="3" id="KW-0560">Oxidoreductase</keyword>
<gene>
    <name evidence="4" type="ORF">N7494_012723</name>
</gene>
<dbReference type="SUPFAM" id="SSF51905">
    <property type="entry name" value="FAD/NAD(P)-binding domain"/>
    <property type="match status" value="1"/>
</dbReference>
<protein>
    <recommendedName>
        <fullName evidence="6">FAD/NAD(P)-binding domain-containing protein</fullName>
    </recommendedName>
</protein>
<name>A0AAD6CMY6_9EURO</name>
<reference evidence="4 5" key="1">
    <citation type="journal article" date="2023" name="IMA Fungus">
        <title>Comparative genomic study of the Penicillium genus elucidates a diverse pangenome and 15 lateral gene transfer events.</title>
        <authorList>
            <person name="Petersen C."/>
            <person name="Sorensen T."/>
            <person name="Nielsen M.R."/>
            <person name="Sondergaard T.E."/>
            <person name="Sorensen J.L."/>
            <person name="Fitzpatrick D.A."/>
            <person name="Frisvad J.C."/>
            <person name="Nielsen K.L."/>
        </authorList>
    </citation>
    <scope>NUCLEOTIDE SEQUENCE [LARGE SCALE GENOMIC DNA]</scope>
    <source>
        <strain evidence="4 5">IBT 35679</strain>
    </source>
</reference>
<keyword evidence="5" id="KW-1185">Reference proteome</keyword>
<keyword evidence="1" id="KW-0285">Flavoprotein</keyword>
<evidence type="ECO:0000313" key="4">
    <source>
        <dbReference type="EMBL" id="KAJ5526073.1"/>
    </source>
</evidence>
<dbReference type="EMBL" id="JAQIZZ010000008">
    <property type="protein sequence ID" value="KAJ5526073.1"/>
    <property type="molecule type" value="Genomic_DNA"/>
</dbReference>
<dbReference type="Gene3D" id="3.50.50.60">
    <property type="entry name" value="FAD/NAD(P)-binding domain"/>
    <property type="match status" value="1"/>
</dbReference>
<evidence type="ECO:0000256" key="2">
    <source>
        <dbReference type="ARBA" id="ARBA00022827"/>
    </source>
</evidence>
<keyword evidence="2" id="KW-0274">FAD</keyword>
<comment type="caution">
    <text evidence="4">The sequence shown here is derived from an EMBL/GenBank/DDBJ whole genome shotgun (WGS) entry which is preliminary data.</text>
</comment>
<dbReference type="GO" id="GO:0016491">
    <property type="term" value="F:oxidoreductase activity"/>
    <property type="evidence" value="ECO:0007669"/>
    <property type="project" value="UniProtKB-KW"/>
</dbReference>
<dbReference type="AlphaFoldDB" id="A0AAD6CMY6"/>
<proteinExistence type="predicted"/>
<dbReference type="InterPro" id="IPR050346">
    <property type="entry name" value="FMO-like"/>
</dbReference>
<dbReference type="InterPro" id="IPR036188">
    <property type="entry name" value="FAD/NAD-bd_sf"/>
</dbReference>
<accession>A0AAD6CMY6</accession>
<evidence type="ECO:0000256" key="1">
    <source>
        <dbReference type="ARBA" id="ARBA00022630"/>
    </source>
</evidence>
<evidence type="ECO:0000313" key="5">
    <source>
        <dbReference type="Proteomes" id="UP001220324"/>
    </source>
</evidence>
<sequence length="717" mass="79156">MERVVIVGAGLYGLVAAKTYLQVKGVYSGEGKSDSAAELEAIPSCFAHEGHEVKHTDGCHLLVLDASSDIGGTWAEERLYPNLLSQNSYGLYEFSDLSLADTVPSEQSEGDSQFIPGWKINRYLHAWVAKWGLQKHIKLKSKVNNISRLGTKEWNLNVAIADQNQNGHNKTINIICDKLILATGLTSVPNLPEIDGFQSPRKDSTRVMHAKDIGGWSRTNLGYHPLPGAVKAAKNTQTRKFAASKVRSIVVYGGAKSSFDLVHFFATLHRKDPSLHLETTPEGHIEVHWIIRENSPGPAWMVPPTSSLPNGEVVASDKAVSTRFIHYLSPCSYEAPKRLFIQKWSVNGDGSWLARLFHGNPFGRWWMRWLWKSIDRSMEEFARYDADAKMQLLRPNKSIISCGASVGIANQRDLWDTIRSPNVKVYRSTIQSISEPTSNNHGSLQQGVAVSMTNGENLDDVDLVVHATGYKPIVPIKTTPPSLRLTLGLSGIVGSGLQVNCEDESDHLQSVTEVPHNPTTEEQCQYWKVLDSALEPVIKQRLLASGCVLLEESDTFWSGANKSIPYRLFRRMVAPELVAKGDRSFATLGVVLGSTIAVIAEVQALWVAAFLSGGFDKSFTCNASCRSKSLYLPSLPKEIMNQEISEDCVLGSLTGSGLEVDAINYNDMLMRDLGLNPYRLGGGRMKELTGVYGPHVYDGIVEEWCVRRDFLNLSSLA</sequence>